<dbReference type="GO" id="GO:0005525">
    <property type="term" value="F:GTP binding"/>
    <property type="evidence" value="ECO:0007669"/>
    <property type="project" value="UniProtKB-KW"/>
</dbReference>
<dbReference type="OrthoDB" id="9802035at2"/>
<feature type="coiled-coil region" evidence="6">
    <location>
        <begin position="500"/>
        <end position="527"/>
    </location>
</feature>
<dbReference type="Gene3D" id="3.40.50.300">
    <property type="entry name" value="P-loop containing nucleotide triphosphate hydrolases"/>
    <property type="match status" value="2"/>
</dbReference>
<dbReference type="InterPro" id="IPR027417">
    <property type="entry name" value="P-loop_NTPase"/>
</dbReference>
<evidence type="ECO:0000313" key="9">
    <source>
        <dbReference type="EMBL" id="TCP60801.1"/>
    </source>
</evidence>
<dbReference type="GO" id="GO:0003924">
    <property type="term" value="F:GTPase activity"/>
    <property type="evidence" value="ECO:0007669"/>
    <property type="project" value="InterPro"/>
</dbReference>
<dbReference type="Pfam" id="PF00350">
    <property type="entry name" value="Dynamin_N"/>
    <property type="match status" value="2"/>
</dbReference>
<keyword evidence="10" id="KW-1185">Reference proteome</keyword>
<protein>
    <submittedName>
        <fullName evidence="9">Dynamin family protein</fullName>
    </submittedName>
</protein>
<dbReference type="RefSeq" id="WP_131920603.1">
    <property type="nucleotide sequence ID" value="NZ_JAOQNU010000034.1"/>
</dbReference>
<name>A0A4R2RM25_9FIRM</name>
<evidence type="ECO:0000256" key="4">
    <source>
        <dbReference type="ARBA" id="ARBA00023134"/>
    </source>
</evidence>
<dbReference type="GO" id="GO:0008053">
    <property type="term" value="P:mitochondrial fusion"/>
    <property type="evidence" value="ECO:0007669"/>
    <property type="project" value="TreeGrafter"/>
</dbReference>
<feature type="domain" description="Dynamin N-terminal" evidence="8">
    <location>
        <begin position="656"/>
        <end position="878"/>
    </location>
</feature>
<evidence type="ECO:0000256" key="2">
    <source>
        <dbReference type="ARBA" id="ARBA00022741"/>
    </source>
</evidence>
<dbReference type="AlphaFoldDB" id="A0A4R2RM25"/>
<feature type="region of interest" description="Disordered" evidence="7">
    <location>
        <begin position="556"/>
        <end position="613"/>
    </location>
</feature>
<evidence type="ECO:0000256" key="1">
    <source>
        <dbReference type="ARBA" id="ARBA00004370"/>
    </source>
</evidence>
<proteinExistence type="predicted"/>
<reference evidence="9 10" key="1">
    <citation type="submission" date="2019-03" db="EMBL/GenBank/DDBJ databases">
        <title>Genomic Encyclopedia of Type Strains, Phase IV (KMG-IV): sequencing the most valuable type-strain genomes for metagenomic binning, comparative biology and taxonomic classification.</title>
        <authorList>
            <person name="Goeker M."/>
        </authorList>
    </citation>
    <scope>NUCLEOTIDE SEQUENCE [LARGE SCALE GENOMIC DNA]</scope>
    <source>
        <strain evidence="9 10">DSM 11170</strain>
    </source>
</reference>
<evidence type="ECO:0000256" key="6">
    <source>
        <dbReference type="SAM" id="Coils"/>
    </source>
</evidence>
<feature type="compositionally biased region" description="Low complexity" evidence="7">
    <location>
        <begin position="565"/>
        <end position="598"/>
    </location>
</feature>
<dbReference type="Proteomes" id="UP000294813">
    <property type="component" value="Unassembled WGS sequence"/>
</dbReference>
<comment type="subcellular location">
    <subcellularLocation>
        <location evidence="1">Membrane</location>
    </subcellularLocation>
</comment>
<evidence type="ECO:0000256" key="7">
    <source>
        <dbReference type="SAM" id="MobiDB-lite"/>
    </source>
</evidence>
<dbReference type="InterPro" id="IPR027094">
    <property type="entry name" value="Mitofusin_fam"/>
</dbReference>
<keyword evidence="5" id="KW-0472">Membrane</keyword>
<dbReference type="PANTHER" id="PTHR10465">
    <property type="entry name" value="TRANSMEMBRANE GTPASE FZO1"/>
    <property type="match status" value="1"/>
</dbReference>
<dbReference type="GO" id="GO:0016020">
    <property type="term" value="C:membrane"/>
    <property type="evidence" value="ECO:0007669"/>
    <property type="project" value="UniProtKB-SubCell"/>
</dbReference>
<keyword evidence="4" id="KW-0342">GTP-binding</keyword>
<organism evidence="9 10">
    <name type="scientific">Heliophilum fasciatum</name>
    <dbReference type="NCBI Taxonomy" id="35700"/>
    <lineage>
        <taxon>Bacteria</taxon>
        <taxon>Bacillati</taxon>
        <taxon>Bacillota</taxon>
        <taxon>Clostridia</taxon>
        <taxon>Eubacteriales</taxon>
        <taxon>Heliobacteriaceae</taxon>
        <taxon>Heliophilum</taxon>
    </lineage>
</organism>
<dbReference type="EMBL" id="SLXT01000033">
    <property type="protein sequence ID" value="TCP60801.1"/>
    <property type="molecule type" value="Genomic_DNA"/>
</dbReference>
<gene>
    <name evidence="9" type="ORF">EDD73_1334</name>
</gene>
<dbReference type="SUPFAM" id="SSF52540">
    <property type="entry name" value="P-loop containing nucleoside triphosphate hydrolases"/>
    <property type="match status" value="2"/>
</dbReference>
<comment type="caution">
    <text evidence="9">The sequence shown here is derived from an EMBL/GenBank/DDBJ whole genome shotgun (WGS) entry which is preliminary data.</text>
</comment>
<evidence type="ECO:0000256" key="5">
    <source>
        <dbReference type="ARBA" id="ARBA00023136"/>
    </source>
</evidence>
<dbReference type="InterPro" id="IPR045063">
    <property type="entry name" value="Dynamin_N"/>
</dbReference>
<keyword evidence="6" id="KW-0175">Coiled coil</keyword>
<keyword evidence="3" id="KW-0378">Hydrolase</keyword>
<evidence type="ECO:0000259" key="8">
    <source>
        <dbReference type="Pfam" id="PF00350"/>
    </source>
</evidence>
<keyword evidence="2" id="KW-0547">Nucleotide-binding</keyword>
<feature type="domain" description="Dynamin N-terminal" evidence="8">
    <location>
        <begin position="42"/>
        <end position="196"/>
    </location>
</feature>
<evidence type="ECO:0000256" key="3">
    <source>
        <dbReference type="ARBA" id="ARBA00022801"/>
    </source>
</evidence>
<accession>A0A4R2RM25</accession>
<dbReference type="PANTHER" id="PTHR10465:SF0">
    <property type="entry name" value="SARCALUMENIN"/>
    <property type="match status" value="1"/>
</dbReference>
<sequence>MLEDLQHRLPRLAEAFRANEDDLAARSMEALLHKLEQQELGIAFCGHISGGKSALINQLIGQDILPSRPTPSSANVVTVRPGTAPAQVHSRQGVVMEFDLQTDLNDVQAHCLDGEQIEHINIHVPFEQCHSAVSLVDTPGINTIDGARRLAEDPALIAADAVFYVMDYNHVQSEVNFRFTKYLKERGKPVFLVINQIDKHCDFELDFSYFKRSSLAGFTAWGIEPDGLFFTSVTEPEHPENQWNALKQQIQALFQHQADVISATVYTAARQLVDDHVRRLANKNADARQADQALLDQCADLEQTIMDYNQLRQKINEQEQRPVLLQEALEAEIRHVIDNARLTPFAVTQLVEKYIESRSPGFKVGFLFSGDKTRKEIEQRQAALYQELQQQASTQLEWHLRDTMAKTAEAQGLTDSAYMEATQAFRVTWEPSLIDSVLRDGATLSQEYVHNFTRDLANAIKAVFRREALALADEAVLAARRQSTAALAILTPQAAPLTEVVEALHRLEKAEQENRREQQRLTAMLSTNVGPIPVLQDLLKFRPELDTSPLSTLGQAIQSGKTEQTSDTTLAASSTGATATTTSAPSTLTPSLSPSRSAEGQSADGPAPSPSNSVLATTAATLRHSAEIIAPLPGFDHLSDALAQRADRLAANRFTVALFGAFSAGKSSVANALLGQMVLPVSPNPTTAAINKILPPTADHPHGSVCVQLKSFEDITTDVINALKACDQEATSLDEALQKIDRLTPMDIHPSAKPHYSFLLAVVRGLRAVREHLGRQLMIHLDEFNDYVASEEKACFVEWIELHYDCPMTRHGIMLVDTPGADSINARHTGVAFDYIKSADAVLFVTYYNSAFSHADRDFLMQLGRVKDTFAMDKMFFLVNAADLAKTGDELQEVVTHVTERVNECGIRNPRIYAVSSQAALLARLAAAGPLTASLAKTYLQRCVSLNAISTGEACPPTAEACPAGKVLTLSGFERLEEDFYHFTLHDLTGIAVTAAQGELQRCLSSLDEMIAAAHSDAGSRRIKRATYEATKGEIHHLLQSARTANETQRLHQEVAELLYYVKQRLFYRFGDIFGRYFNPAVLQDARGAITKKALQHNFSELLLTMERELAQELRATTLRTETYIHRRAEQFSAQLAQQIALKVPQCPLSPYEPQPLQTSALPGDQFAQAAASAASLLGQIKNPKDFFEGSGRHQFRQALEDQLQAPADAYIAAATEQMRTHYSEELQRILATVLHNTGQQIDDYFASLTAALSVDFDVAKAEAIQQELARAILA</sequence>
<evidence type="ECO:0000313" key="10">
    <source>
        <dbReference type="Proteomes" id="UP000294813"/>
    </source>
</evidence>